<name>A0A0K1LKV7_9CAUD</name>
<evidence type="ECO:0000313" key="2">
    <source>
        <dbReference type="Proteomes" id="UP000201966"/>
    </source>
</evidence>
<protein>
    <submittedName>
        <fullName evidence="1">Uncharacterized protein</fullName>
    </submittedName>
</protein>
<organism evidence="1 2">
    <name type="scientific">Mycobacterium phage Kimberlium</name>
    <dbReference type="NCBI Taxonomy" id="1662284"/>
    <lineage>
        <taxon>Viruses</taxon>
        <taxon>Duplodnaviria</taxon>
        <taxon>Heunggongvirae</taxon>
        <taxon>Uroviricota</taxon>
        <taxon>Caudoviricetes</taxon>
        <taxon>Gracegardnervirinae</taxon>
        <taxon>Cheoctovirus</taxon>
        <taxon>Cheoctovirus kimberlium</taxon>
    </lineage>
</organism>
<dbReference type="InterPro" id="IPR008807">
    <property type="entry name" value="ROS_MUCR"/>
</dbReference>
<accession>A0A0K1LKV7</accession>
<dbReference type="GO" id="GO:0008270">
    <property type="term" value="F:zinc ion binding"/>
    <property type="evidence" value="ECO:0007669"/>
    <property type="project" value="InterPro"/>
</dbReference>
<dbReference type="GeneID" id="26625298"/>
<dbReference type="Pfam" id="PF05443">
    <property type="entry name" value="ROS_MUCR"/>
    <property type="match status" value="1"/>
</dbReference>
<dbReference type="KEGG" id="vg:26625298"/>
<gene>
    <name evidence="1" type="ORF">SEA_KIMBERLIUM_49</name>
</gene>
<dbReference type="GO" id="GO:0006355">
    <property type="term" value="P:regulation of DNA-templated transcription"/>
    <property type="evidence" value="ECO:0007669"/>
    <property type="project" value="InterPro"/>
</dbReference>
<evidence type="ECO:0000313" key="1">
    <source>
        <dbReference type="EMBL" id="AKU43127.1"/>
    </source>
</evidence>
<dbReference type="RefSeq" id="YP_009198153.1">
    <property type="nucleotide sequence ID" value="NC_028792.1"/>
</dbReference>
<sequence length="364" mass="40743">MTRGRRGEATYTGHNGAREISLRAIDKVKKSDASIQYRKHFDSQQVMRDCIEVGVCPFCGDDFKNLAAHTNRTHGIDRFELKEMAGIPKTRPACSKDFSADRSAAAKANVNPDHIRKLIVSPKPKKRTYSEAGKAVQAAKLRPYRGVASGFLRSMSPEEHAELRARAAATNSRRRLAKVADRDAEIVRRVHEGDLLADIAADLGIRTKTAKAALIRGGVTADLRSQAAFHPKRKAKSELSLAAGKRTRAANLERQKSERHQRWRELGRTWQAIEILAKEWGVTEKSVVDYLKRSGEAVPDGRQATRRRRAPKESGPRLKRWAELGKDWNAILVMSEELGMRPQAISQYLRNLGEMVPDGRKAAR</sequence>
<reference evidence="1 2" key="1">
    <citation type="submission" date="2015-05" db="EMBL/GenBank/DDBJ databases">
        <authorList>
            <person name="Richman A.P."/>
            <person name="Katsanos I.J."/>
            <person name="Rivera S.N."/>
            <person name="DeCurzio J.M."/>
            <person name="Murray A.V."/>
            <person name="Krukonis G.P."/>
            <person name="Delesalle V.A."/>
            <person name="Bradley K.W."/>
            <person name="Asai D.J."/>
            <person name="Bowman C.A."/>
            <person name="Russell D.A."/>
            <person name="Pope W.H."/>
            <person name="Jacobs-Sera D."/>
            <person name="Hendrix R.W."/>
            <person name="Hatfull G.F."/>
        </authorList>
    </citation>
    <scope>NUCLEOTIDE SEQUENCE [LARGE SCALE GENOMIC DNA]</scope>
</reference>
<dbReference type="Proteomes" id="UP000201966">
    <property type="component" value="Segment"/>
</dbReference>
<proteinExistence type="predicted"/>
<keyword evidence="2" id="KW-1185">Reference proteome</keyword>
<dbReference type="GO" id="GO:0003677">
    <property type="term" value="F:DNA binding"/>
    <property type="evidence" value="ECO:0007669"/>
    <property type="project" value="InterPro"/>
</dbReference>
<dbReference type="EMBL" id="KR935214">
    <property type="protein sequence ID" value="AKU43127.1"/>
    <property type="molecule type" value="Genomic_DNA"/>
</dbReference>